<protein>
    <submittedName>
        <fullName evidence="1">Uncharacterized protein</fullName>
    </submittedName>
</protein>
<dbReference type="Proteomes" id="UP001367508">
    <property type="component" value="Unassembled WGS sequence"/>
</dbReference>
<sequence>MKKLAPLPLHRQHLKLGLVRRHHTLPCLRPCSLAFRISCEQRLDRSPERKCGPSYSKSNYIISVVYIILQALTQIGKLRGRGSVHY</sequence>
<accession>A0AAN9KFI2</accession>
<gene>
    <name evidence="1" type="ORF">VNO77_34009</name>
</gene>
<proteinExistence type="predicted"/>
<dbReference type="EMBL" id="JAYMYQ010000008">
    <property type="protein sequence ID" value="KAK7315461.1"/>
    <property type="molecule type" value="Genomic_DNA"/>
</dbReference>
<keyword evidence="2" id="KW-1185">Reference proteome</keyword>
<evidence type="ECO:0000313" key="2">
    <source>
        <dbReference type="Proteomes" id="UP001367508"/>
    </source>
</evidence>
<name>A0AAN9KFI2_CANGL</name>
<dbReference type="AlphaFoldDB" id="A0AAN9KFI2"/>
<comment type="caution">
    <text evidence="1">The sequence shown here is derived from an EMBL/GenBank/DDBJ whole genome shotgun (WGS) entry which is preliminary data.</text>
</comment>
<evidence type="ECO:0000313" key="1">
    <source>
        <dbReference type="EMBL" id="KAK7315461.1"/>
    </source>
</evidence>
<reference evidence="1 2" key="1">
    <citation type="submission" date="2024-01" db="EMBL/GenBank/DDBJ databases">
        <title>The genomes of 5 underutilized Papilionoideae crops provide insights into root nodulation and disease resistanc.</title>
        <authorList>
            <person name="Jiang F."/>
        </authorList>
    </citation>
    <scope>NUCLEOTIDE SEQUENCE [LARGE SCALE GENOMIC DNA]</scope>
    <source>
        <strain evidence="1">LVBAO_FW01</strain>
        <tissue evidence="1">Leaves</tissue>
    </source>
</reference>
<organism evidence="1 2">
    <name type="scientific">Canavalia gladiata</name>
    <name type="common">Sword bean</name>
    <name type="synonym">Dolichos gladiatus</name>
    <dbReference type="NCBI Taxonomy" id="3824"/>
    <lineage>
        <taxon>Eukaryota</taxon>
        <taxon>Viridiplantae</taxon>
        <taxon>Streptophyta</taxon>
        <taxon>Embryophyta</taxon>
        <taxon>Tracheophyta</taxon>
        <taxon>Spermatophyta</taxon>
        <taxon>Magnoliopsida</taxon>
        <taxon>eudicotyledons</taxon>
        <taxon>Gunneridae</taxon>
        <taxon>Pentapetalae</taxon>
        <taxon>rosids</taxon>
        <taxon>fabids</taxon>
        <taxon>Fabales</taxon>
        <taxon>Fabaceae</taxon>
        <taxon>Papilionoideae</taxon>
        <taxon>50 kb inversion clade</taxon>
        <taxon>NPAAA clade</taxon>
        <taxon>indigoferoid/millettioid clade</taxon>
        <taxon>Phaseoleae</taxon>
        <taxon>Canavalia</taxon>
    </lineage>
</organism>